<dbReference type="InterPro" id="IPR046348">
    <property type="entry name" value="SIS_dom_sf"/>
</dbReference>
<evidence type="ECO:0000313" key="5">
    <source>
        <dbReference type="Proteomes" id="UP001157418"/>
    </source>
</evidence>
<dbReference type="Pfam" id="PF00342">
    <property type="entry name" value="PGI"/>
    <property type="match status" value="1"/>
</dbReference>
<evidence type="ECO:0008006" key="6">
    <source>
        <dbReference type="Google" id="ProtNLM"/>
    </source>
</evidence>
<dbReference type="AlphaFoldDB" id="A0AAU9MT61"/>
<sequence>MKIWQLAWKRKRRSWQGRTWEVGAHRSGIASSSGTPWSSGFSVGATGKPLTNVIVIGIGGSFLGPLFVHTAVQTDPEASKSAGGHQLRLCSSF</sequence>
<dbReference type="Proteomes" id="UP001157418">
    <property type="component" value="Unassembled WGS sequence"/>
</dbReference>
<protein>
    <recommendedName>
        <fullName evidence="6">Glucose-6-phosphate isomerase</fullName>
    </recommendedName>
</protein>
<evidence type="ECO:0000256" key="2">
    <source>
        <dbReference type="ARBA" id="ARBA00023152"/>
    </source>
</evidence>
<evidence type="ECO:0000256" key="1">
    <source>
        <dbReference type="ARBA" id="ARBA00022432"/>
    </source>
</evidence>
<dbReference type="EMBL" id="CAKMRJ010002223">
    <property type="protein sequence ID" value="CAH1427803.1"/>
    <property type="molecule type" value="Genomic_DNA"/>
</dbReference>
<name>A0AAU9MT61_9ASTR</name>
<dbReference type="GO" id="GO:0048029">
    <property type="term" value="F:monosaccharide binding"/>
    <property type="evidence" value="ECO:0007669"/>
    <property type="project" value="TreeGrafter"/>
</dbReference>
<dbReference type="GO" id="GO:0006096">
    <property type="term" value="P:glycolytic process"/>
    <property type="evidence" value="ECO:0007669"/>
    <property type="project" value="UniProtKB-KW"/>
</dbReference>
<dbReference type="GO" id="GO:0051156">
    <property type="term" value="P:glucose 6-phosphate metabolic process"/>
    <property type="evidence" value="ECO:0007669"/>
    <property type="project" value="TreeGrafter"/>
</dbReference>
<dbReference type="GO" id="GO:0097367">
    <property type="term" value="F:carbohydrate derivative binding"/>
    <property type="evidence" value="ECO:0007669"/>
    <property type="project" value="InterPro"/>
</dbReference>
<accession>A0AAU9MT61</accession>
<reference evidence="4 5" key="1">
    <citation type="submission" date="2022-01" db="EMBL/GenBank/DDBJ databases">
        <authorList>
            <person name="Xiong W."/>
            <person name="Schranz E."/>
        </authorList>
    </citation>
    <scope>NUCLEOTIDE SEQUENCE [LARGE SCALE GENOMIC DNA]</scope>
</reference>
<dbReference type="PROSITE" id="PS51463">
    <property type="entry name" value="P_GLUCOSE_ISOMERASE_3"/>
    <property type="match status" value="1"/>
</dbReference>
<evidence type="ECO:0000313" key="4">
    <source>
        <dbReference type="EMBL" id="CAH1427803.1"/>
    </source>
</evidence>
<dbReference type="SUPFAM" id="SSF53697">
    <property type="entry name" value="SIS domain"/>
    <property type="match status" value="1"/>
</dbReference>
<proteinExistence type="predicted"/>
<comment type="caution">
    <text evidence="4">The sequence shown here is derived from an EMBL/GenBank/DDBJ whole genome shotgun (WGS) entry which is preliminary data.</text>
</comment>
<dbReference type="InterPro" id="IPR001672">
    <property type="entry name" value="G6P_Isomerase"/>
</dbReference>
<keyword evidence="5" id="KW-1185">Reference proteome</keyword>
<gene>
    <name evidence="4" type="ORF">LVIROSA_LOCUS14780</name>
</gene>
<keyword evidence="3" id="KW-0413">Isomerase</keyword>
<evidence type="ECO:0000256" key="3">
    <source>
        <dbReference type="ARBA" id="ARBA00023235"/>
    </source>
</evidence>
<dbReference type="GO" id="GO:0006094">
    <property type="term" value="P:gluconeogenesis"/>
    <property type="evidence" value="ECO:0007669"/>
    <property type="project" value="UniProtKB-KW"/>
</dbReference>
<dbReference type="PANTHER" id="PTHR11469">
    <property type="entry name" value="GLUCOSE-6-PHOSPHATE ISOMERASE"/>
    <property type="match status" value="1"/>
</dbReference>
<dbReference type="PANTHER" id="PTHR11469:SF1">
    <property type="entry name" value="GLUCOSE-6-PHOSPHATE ISOMERASE"/>
    <property type="match status" value="1"/>
</dbReference>
<keyword evidence="2" id="KW-0324">Glycolysis</keyword>
<dbReference type="GO" id="GO:0005829">
    <property type="term" value="C:cytosol"/>
    <property type="evidence" value="ECO:0007669"/>
    <property type="project" value="TreeGrafter"/>
</dbReference>
<dbReference type="GO" id="GO:0004347">
    <property type="term" value="F:glucose-6-phosphate isomerase activity"/>
    <property type="evidence" value="ECO:0007669"/>
    <property type="project" value="InterPro"/>
</dbReference>
<keyword evidence="1" id="KW-0312">Gluconeogenesis</keyword>
<organism evidence="4 5">
    <name type="scientific">Lactuca virosa</name>
    <dbReference type="NCBI Taxonomy" id="75947"/>
    <lineage>
        <taxon>Eukaryota</taxon>
        <taxon>Viridiplantae</taxon>
        <taxon>Streptophyta</taxon>
        <taxon>Embryophyta</taxon>
        <taxon>Tracheophyta</taxon>
        <taxon>Spermatophyta</taxon>
        <taxon>Magnoliopsida</taxon>
        <taxon>eudicotyledons</taxon>
        <taxon>Gunneridae</taxon>
        <taxon>Pentapetalae</taxon>
        <taxon>asterids</taxon>
        <taxon>campanulids</taxon>
        <taxon>Asterales</taxon>
        <taxon>Asteraceae</taxon>
        <taxon>Cichorioideae</taxon>
        <taxon>Cichorieae</taxon>
        <taxon>Lactucinae</taxon>
        <taxon>Lactuca</taxon>
    </lineage>
</organism>
<dbReference type="Gene3D" id="3.40.50.10490">
    <property type="entry name" value="Glucose-6-phosphate isomerase like protein, domain 1"/>
    <property type="match status" value="1"/>
</dbReference>